<dbReference type="AlphaFoldDB" id="A0AAV9IBK3"/>
<keyword evidence="3" id="KW-1185">Reference proteome</keyword>
<comment type="caution">
    <text evidence="2">The sequence shown here is derived from an EMBL/GenBank/DDBJ whole genome shotgun (WGS) entry which is preliminary data.</text>
</comment>
<evidence type="ECO:0000259" key="1">
    <source>
        <dbReference type="Pfam" id="PF14311"/>
    </source>
</evidence>
<dbReference type="InterPro" id="IPR025487">
    <property type="entry name" value="DUF4379"/>
</dbReference>
<reference evidence="2 3" key="1">
    <citation type="submission" date="2022-07" db="EMBL/GenBank/DDBJ databases">
        <title>Genome-wide signatures of adaptation to extreme environments.</title>
        <authorList>
            <person name="Cho C.H."/>
            <person name="Yoon H.S."/>
        </authorList>
    </citation>
    <scope>NUCLEOTIDE SEQUENCE [LARGE SCALE GENOMIC DNA]</scope>
    <source>
        <strain evidence="2 3">108.79 E11</strain>
    </source>
</reference>
<gene>
    <name evidence="2" type="ORF">GAYE_SCF05G2675</name>
</gene>
<dbReference type="Pfam" id="PF14311">
    <property type="entry name" value="DUF4379"/>
    <property type="match status" value="1"/>
</dbReference>
<evidence type="ECO:0000313" key="2">
    <source>
        <dbReference type="EMBL" id="KAK4524772.1"/>
    </source>
</evidence>
<organism evidence="2 3">
    <name type="scientific">Galdieria yellowstonensis</name>
    <dbReference type="NCBI Taxonomy" id="3028027"/>
    <lineage>
        <taxon>Eukaryota</taxon>
        <taxon>Rhodophyta</taxon>
        <taxon>Bangiophyceae</taxon>
        <taxon>Galdieriales</taxon>
        <taxon>Galdieriaceae</taxon>
        <taxon>Galdieria</taxon>
    </lineage>
</organism>
<dbReference type="EMBL" id="JANCYU010000025">
    <property type="protein sequence ID" value="KAK4524772.1"/>
    <property type="molecule type" value="Genomic_DNA"/>
</dbReference>
<accession>A0AAV9IBK3</accession>
<feature type="domain" description="Treble clef zinc finger" evidence="1">
    <location>
        <begin position="162"/>
        <end position="199"/>
    </location>
</feature>
<dbReference type="Proteomes" id="UP001300502">
    <property type="component" value="Unassembled WGS sequence"/>
</dbReference>
<sequence length="298" mass="33537">MLSLFLVSTFSDLQLFKGYFTSQCKVCRHKSSFVRYAGNLSKAKCTAAVQEPLSFEPSSVNSHVGIKEELARGLELPCGAKRLEDAPCGDGANCPFVRYQCKRGHIIKAIKGSPVCKACPLCTYEAEAELCPELRRGSRKRLSLETMQRIASRRGGTCLSTFYKSVRDKFLWRCSEGHEWYASGDNVRRGSWCPVCTRKTQALDISELKEMAKLRGGRCLSTEYKNVHQKLMWECSQGHIFLMSANNIRRKSTSSRPPSWCPVCANKKRSEKRKKCGGKSTSYDEIFVTKKTNANVPL</sequence>
<protein>
    <recommendedName>
        <fullName evidence="1">Treble clef zinc finger domain-containing protein</fullName>
    </recommendedName>
</protein>
<evidence type="ECO:0000313" key="3">
    <source>
        <dbReference type="Proteomes" id="UP001300502"/>
    </source>
</evidence>
<proteinExistence type="predicted"/>
<name>A0AAV9IBK3_9RHOD</name>